<feature type="domain" description="Plastocyanin-like" evidence="5">
    <location>
        <begin position="306"/>
        <end position="455"/>
    </location>
</feature>
<feature type="domain" description="Plastocyanin-like" evidence="6">
    <location>
        <begin position="559"/>
        <end position="682"/>
    </location>
</feature>
<evidence type="ECO:0000259" key="5">
    <source>
        <dbReference type="Pfam" id="PF00394"/>
    </source>
</evidence>
<evidence type="ECO:0000256" key="3">
    <source>
        <dbReference type="ARBA" id="ARBA00023002"/>
    </source>
</evidence>
<comment type="similarity">
    <text evidence="1">Belongs to the multicopper oxidase family.</text>
</comment>
<evidence type="ECO:0000256" key="4">
    <source>
        <dbReference type="SAM" id="MobiDB-lite"/>
    </source>
</evidence>
<dbReference type="GO" id="GO:0005886">
    <property type="term" value="C:plasma membrane"/>
    <property type="evidence" value="ECO:0007669"/>
    <property type="project" value="TreeGrafter"/>
</dbReference>
<dbReference type="PANTHER" id="PTHR11709:SF232">
    <property type="entry name" value="STRAW, ISOFORM G"/>
    <property type="match status" value="1"/>
</dbReference>
<dbReference type="PANTHER" id="PTHR11709">
    <property type="entry name" value="MULTI-COPPER OXIDASE"/>
    <property type="match status" value="1"/>
</dbReference>
<dbReference type="OrthoDB" id="2121828at2759"/>
<dbReference type="InterPro" id="IPR045087">
    <property type="entry name" value="Cu-oxidase_fam"/>
</dbReference>
<evidence type="ECO:0000313" key="9">
    <source>
        <dbReference type="Proteomes" id="UP000183832"/>
    </source>
</evidence>
<keyword evidence="3" id="KW-0560">Oxidoreductase</keyword>
<dbReference type="CDD" id="cd13884">
    <property type="entry name" value="CuRO_2_tcLCC_insect_like"/>
    <property type="match status" value="1"/>
</dbReference>
<dbReference type="Gene3D" id="2.60.40.420">
    <property type="entry name" value="Cupredoxins - blue copper proteins"/>
    <property type="match status" value="4"/>
</dbReference>
<keyword evidence="9" id="KW-1185">Reference proteome</keyword>
<feature type="domain" description="Plastocyanin-like" evidence="6">
    <location>
        <begin position="763"/>
        <end position="916"/>
    </location>
</feature>
<feature type="domain" description="Plastocyanin-like" evidence="7">
    <location>
        <begin position="180"/>
        <end position="290"/>
    </location>
</feature>
<dbReference type="CDD" id="cd13858">
    <property type="entry name" value="CuRO_1_tcLCC2_insect_like"/>
    <property type="match status" value="1"/>
</dbReference>
<dbReference type="GO" id="GO:0016491">
    <property type="term" value="F:oxidoreductase activity"/>
    <property type="evidence" value="ECO:0007669"/>
    <property type="project" value="UniProtKB-KW"/>
</dbReference>
<sequence length="942" mass="105302">MPTTTACFIWRKENLVGILRAAVHEYSNKVTDDQSTAAQTWWNSHITNPLATHGLVQSHPALSGGITRTGPSRILNSTPRTPPASSGLRTPGSSGGFPSFVNPNPKSPFRHLDFSSSATAELRRNPNLSAPDECARACREGEPPRICYYHFTLEYYTVLGAACQVCTPNATNTVWSHCQCVLADGVERGILTANRMIPGPSIQVCENDRVVIDVENHMEGMEVTIHWHGIHQRGTQYYDGVPFVTQCPIQQGNTFRYQWIGNAGTHFWHAHTGLQKLDGLHGSIVVRQPPSRDPNSHLYDFDLTTHVMLLSDWLHEDAAERYPGRLAVNTGQDPESMLINGKGQFRDPNTGFMTNTPLEVFTMTPGRRYRFRMINSFSSVCPAQITIEGHQLTVIATDGEPVHPVNVNTIISFSGERYDFVITADQPVGAYWIQLRGLGECGIKRSQQLGILRYARGPYQPASPAPTYDVGIPQGVVMNPLDAQCNMKRDDAICVNQLKNARPVDPALLQEKPDVKIFLPFRFYLYRPEELFQPNTYNRFLVAPTGDHVISLIDEISYLSPPTPLLSQYDDINPEQFCNGDNRPATCGANCMCTHKVDIPLNAIVEVVLVDEVQQPNLSHPFHLHGYGYNVIGIGRSPDTTIKKINLKHALDLDRRGLLHRQYDLPPLKDTIAVPNNGYVVMNPLDAVCDRKRADAVCVSNLKNAKKTDEEILAERPDIKIFLPFRFYFYRVEELFRPQTYNKFLAVIGGDHLISLVDEISYVSPPAPIISQYDDIDPNQFCNGDNRPSDCGPNCMCTHKVDIPLNAIVEVVLVDEVQQDNLSHPFHLHGYAFNVVGMGRSPDTTIKKISLKHALELDRRGLLNRQFKGPPLKDTIAVPNNGYVVLRFKANNPGAWLFHCHFLFHVAIGMNLIIHVGTQSDLPPVPPNFPTCGHHLPPIKHH</sequence>
<dbReference type="FunFam" id="2.60.40.420:FF:000045">
    <property type="entry name" value="Laccase 2"/>
    <property type="match status" value="1"/>
</dbReference>
<dbReference type="GO" id="GO:0006826">
    <property type="term" value="P:iron ion transport"/>
    <property type="evidence" value="ECO:0007669"/>
    <property type="project" value="TreeGrafter"/>
</dbReference>
<dbReference type="InterPro" id="IPR001117">
    <property type="entry name" value="Cu-oxidase_2nd"/>
</dbReference>
<keyword evidence="2" id="KW-0479">Metal-binding</keyword>
<evidence type="ECO:0000259" key="7">
    <source>
        <dbReference type="Pfam" id="PF07732"/>
    </source>
</evidence>
<organism evidence="8 9">
    <name type="scientific">Clunio marinus</name>
    <dbReference type="NCBI Taxonomy" id="568069"/>
    <lineage>
        <taxon>Eukaryota</taxon>
        <taxon>Metazoa</taxon>
        <taxon>Ecdysozoa</taxon>
        <taxon>Arthropoda</taxon>
        <taxon>Hexapoda</taxon>
        <taxon>Insecta</taxon>
        <taxon>Pterygota</taxon>
        <taxon>Neoptera</taxon>
        <taxon>Endopterygota</taxon>
        <taxon>Diptera</taxon>
        <taxon>Nematocera</taxon>
        <taxon>Chironomoidea</taxon>
        <taxon>Chironomidae</taxon>
        <taxon>Clunio</taxon>
    </lineage>
</organism>
<accession>A0A1J1J067</accession>
<reference evidence="8 9" key="1">
    <citation type="submission" date="2015-04" db="EMBL/GenBank/DDBJ databases">
        <authorList>
            <person name="Syromyatnikov M.Y."/>
            <person name="Popov V.N."/>
        </authorList>
    </citation>
    <scope>NUCLEOTIDE SEQUENCE [LARGE SCALE GENOMIC DNA]</scope>
</reference>
<evidence type="ECO:0000313" key="8">
    <source>
        <dbReference type="EMBL" id="CRL05915.1"/>
    </source>
</evidence>
<dbReference type="STRING" id="568069.A0A1J1J067"/>
<dbReference type="Pfam" id="PF07732">
    <property type="entry name" value="Cu-oxidase_3"/>
    <property type="match status" value="1"/>
</dbReference>
<evidence type="ECO:0000259" key="6">
    <source>
        <dbReference type="Pfam" id="PF07731"/>
    </source>
</evidence>
<feature type="region of interest" description="Disordered" evidence="4">
    <location>
        <begin position="61"/>
        <end position="102"/>
    </location>
</feature>
<dbReference type="CDD" id="cd13905">
    <property type="entry name" value="CuRO_3_tcLLC2_insect_like"/>
    <property type="match status" value="2"/>
</dbReference>
<dbReference type="PROSITE" id="PS00080">
    <property type="entry name" value="MULTICOPPER_OXIDASE2"/>
    <property type="match status" value="1"/>
</dbReference>
<dbReference type="FunFam" id="2.60.40.420:FF:000031">
    <property type="entry name" value="Laccase-2 isoform A"/>
    <property type="match status" value="1"/>
</dbReference>
<proteinExistence type="inferred from homology"/>
<evidence type="ECO:0000256" key="2">
    <source>
        <dbReference type="ARBA" id="ARBA00022723"/>
    </source>
</evidence>
<dbReference type="InterPro" id="IPR002355">
    <property type="entry name" value="Cu_oxidase_Cu_BS"/>
</dbReference>
<gene>
    <name evidence="8" type="primary">similar to Laccase-4</name>
    <name evidence="8" type="ORF">CLUMA_CG019103</name>
</gene>
<dbReference type="Pfam" id="PF07731">
    <property type="entry name" value="Cu-oxidase_2"/>
    <property type="match status" value="2"/>
</dbReference>
<protein>
    <submittedName>
        <fullName evidence="8">CLUMA_CG019103, isoform A</fullName>
    </submittedName>
</protein>
<name>A0A1J1J067_9DIPT</name>
<dbReference type="InterPro" id="IPR011707">
    <property type="entry name" value="Cu-oxidase-like_N"/>
</dbReference>
<dbReference type="InterPro" id="IPR008972">
    <property type="entry name" value="Cupredoxin"/>
</dbReference>
<dbReference type="Proteomes" id="UP000183832">
    <property type="component" value="Unassembled WGS sequence"/>
</dbReference>
<dbReference type="SUPFAM" id="SSF49503">
    <property type="entry name" value="Cupredoxins"/>
    <property type="match status" value="4"/>
</dbReference>
<dbReference type="EMBL" id="CVRI01000066">
    <property type="protein sequence ID" value="CRL05915.1"/>
    <property type="molecule type" value="Genomic_DNA"/>
</dbReference>
<evidence type="ECO:0000256" key="1">
    <source>
        <dbReference type="ARBA" id="ARBA00010609"/>
    </source>
</evidence>
<feature type="compositionally biased region" description="Polar residues" evidence="4">
    <location>
        <begin position="74"/>
        <end position="92"/>
    </location>
</feature>
<dbReference type="Pfam" id="PF00394">
    <property type="entry name" value="Cu-oxidase"/>
    <property type="match status" value="1"/>
</dbReference>
<dbReference type="PROSITE" id="PS00079">
    <property type="entry name" value="MULTICOPPER_OXIDASE1"/>
    <property type="match status" value="1"/>
</dbReference>
<dbReference type="InterPro" id="IPR011706">
    <property type="entry name" value="Cu-oxidase_C"/>
</dbReference>
<dbReference type="AlphaFoldDB" id="A0A1J1J067"/>
<dbReference type="InterPro" id="IPR033138">
    <property type="entry name" value="Cu_oxidase_CS"/>
</dbReference>
<dbReference type="GO" id="GO:0005507">
    <property type="term" value="F:copper ion binding"/>
    <property type="evidence" value="ECO:0007669"/>
    <property type="project" value="InterPro"/>
</dbReference>